<organism evidence="1 2">
    <name type="scientific">Ectobacillus funiculus</name>
    <dbReference type="NCBI Taxonomy" id="137993"/>
    <lineage>
        <taxon>Bacteria</taxon>
        <taxon>Bacillati</taxon>
        <taxon>Bacillota</taxon>
        <taxon>Bacilli</taxon>
        <taxon>Bacillales</taxon>
        <taxon>Bacillaceae</taxon>
        <taxon>Ectobacillus</taxon>
    </lineage>
</organism>
<sequence>MKTKKDIAAMLSRFTQIASYDEKLEKYYLVFSDKKRKGIYTLMLKEKQWSIHGRGLGYCDENETFLEEKELLQFLWLHRAAFRQSVLTLQETGS</sequence>
<accession>A0ABV5WGN2</accession>
<dbReference type="EMBL" id="JBHMAF010000088">
    <property type="protein sequence ID" value="MFB9759767.1"/>
    <property type="molecule type" value="Genomic_DNA"/>
</dbReference>
<protein>
    <submittedName>
        <fullName evidence="1">Uncharacterized protein</fullName>
    </submittedName>
</protein>
<dbReference type="Proteomes" id="UP001589609">
    <property type="component" value="Unassembled WGS sequence"/>
</dbReference>
<comment type="caution">
    <text evidence="1">The sequence shown here is derived from an EMBL/GenBank/DDBJ whole genome shotgun (WGS) entry which is preliminary data.</text>
</comment>
<proteinExistence type="predicted"/>
<keyword evidence="2" id="KW-1185">Reference proteome</keyword>
<reference evidence="1 2" key="1">
    <citation type="submission" date="2024-09" db="EMBL/GenBank/DDBJ databases">
        <authorList>
            <person name="Sun Q."/>
            <person name="Mori K."/>
        </authorList>
    </citation>
    <scope>NUCLEOTIDE SEQUENCE [LARGE SCALE GENOMIC DNA]</scope>
    <source>
        <strain evidence="1 2">JCM 11201</strain>
    </source>
</reference>
<evidence type="ECO:0000313" key="1">
    <source>
        <dbReference type="EMBL" id="MFB9759767.1"/>
    </source>
</evidence>
<dbReference type="RefSeq" id="WP_379950111.1">
    <property type="nucleotide sequence ID" value="NZ_JBHMAF010000088.1"/>
</dbReference>
<name>A0ABV5WGN2_9BACI</name>
<evidence type="ECO:0000313" key="2">
    <source>
        <dbReference type="Proteomes" id="UP001589609"/>
    </source>
</evidence>
<gene>
    <name evidence="1" type="ORF">ACFFMS_15290</name>
</gene>